<feature type="transmembrane region" description="Helical" evidence="5">
    <location>
        <begin position="577"/>
        <end position="598"/>
    </location>
</feature>
<dbReference type="PANTHER" id="PTHR43424">
    <property type="entry name" value="LOCUS PUTATIVE PROTEIN 1-RELATED"/>
    <property type="match status" value="1"/>
</dbReference>
<evidence type="ECO:0000256" key="4">
    <source>
        <dbReference type="ARBA" id="ARBA00023136"/>
    </source>
</evidence>
<keyword evidence="4 5" id="KW-0472">Membrane</keyword>
<dbReference type="Pfam" id="PF01943">
    <property type="entry name" value="Polysacc_synt"/>
    <property type="match status" value="1"/>
</dbReference>
<feature type="transmembrane region" description="Helical" evidence="5">
    <location>
        <begin position="610"/>
        <end position="633"/>
    </location>
</feature>
<proteinExistence type="predicted"/>
<feature type="transmembrane region" description="Helical" evidence="5">
    <location>
        <begin position="371"/>
        <end position="391"/>
    </location>
</feature>
<feature type="transmembrane region" description="Helical" evidence="5">
    <location>
        <begin position="487"/>
        <end position="506"/>
    </location>
</feature>
<dbReference type="GO" id="GO:0016020">
    <property type="term" value="C:membrane"/>
    <property type="evidence" value="ECO:0007669"/>
    <property type="project" value="UniProtKB-SubCell"/>
</dbReference>
<dbReference type="EMBL" id="VBAO01000265">
    <property type="protein sequence ID" value="TMI79703.1"/>
    <property type="molecule type" value="Genomic_DNA"/>
</dbReference>
<feature type="transmembrane region" description="Helical" evidence="5">
    <location>
        <begin position="206"/>
        <end position="225"/>
    </location>
</feature>
<feature type="transmembrane region" description="Helical" evidence="5">
    <location>
        <begin position="272"/>
        <end position="294"/>
    </location>
</feature>
<sequence>MARGEDFRLLIAGFPMEYTRQEVMRLVRRAGVDDRVELRAEFISEADVPVCFAAADVLVLPYTGMYRGGSGPLLKGACAYGRPVIAADVCSPGVGRDDEGISRHARIRPTANGRAGLRGGAGELLGHDGAALLGVVCPGRPRGARTAVSLLRGLGASLLVNRHWTQVVVKNIVWATLAEGIVRGLKLIVLPLIARVFGPAEFGRFAFAYSFASMFGIVFDSGLALTTTRELAAAKGNEELLPDILLIRLVLGGVGLAAMALGMRWVTRDHALWAMIMVLGLAFFVLELVNLAFAVFRARQRMEYEFVVRVIQTVFLVAAVALVAWRAPSALNVSYAYLVSGVMTVGVLLAVMRDGRWRVRRSVRVEAWRRLFRIALPLALAGGATTIYMNIDSVLLGAFGRITETGWYNLATRVVGILLVPTGLLSLVIFPAFASTAGRVDEAFRKRWDAWSVGMVALGAYLAWLVLATADPAVGWIFGAAFRPAALVLKILAIAVLLVFVYTPSYQAMIVFDRQRTLSWALLSGAALNVVLNLALIPPYGLYGAAWATVATHAVLLCALVVFAGKSTPVRPLSGGVVRGLLGAGVSGGVAWAVMVLAKVPLWLGVPLGSLLYVAGFLGLGRSRAAAVAVGLLGR</sequence>
<feature type="transmembrane region" description="Helical" evidence="5">
    <location>
        <begin position="333"/>
        <end position="351"/>
    </location>
</feature>
<evidence type="ECO:0000313" key="7">
    <source>
        <dbReference type="Proteomes" id="UP000320048"/>
    </source>
</evidence>
<dbReference type="SUPFAM" id="SSF53756">
    <property type="entry name" value="UDP-Glycosyltransferase/glycogen phosphorylase"/>
    <property type="match status" value="1"/>
</dbReference>
<dbReference type="CDD" id="cd13128">
    <property type="entry name" value="MATE_Wzx_like"/>
    <property type="match status" value="1"/>
</dbReference>
<protein>
    <submittedName>
        <fullName evidence="6">Flippase</fullName>
    </submittedName>
</protein>
<dbReference type="Gene3D" id="3.40.50.2000">
    <property type="entry name" value="Glycogen Phosphorylase B"/>
    <property type="match status" value="1"/>
</dbReference>
<comment type="caution">
    <text evidence="6">The sequence shown here is derived from an EMBL/GenBank/DDBJ whole genome shotgun (WGS) entry which is preliminary data.</text>
</comment>
<evidence type="ECO:0000256" key="5">
    <source>
        <dbReference type="SAM" id="Phobius"/>
    </source>
</evidence>
<reference evidence="6 7" key="1">
    <citation type="journal article" date="2019" name="Nat. Microbiol.">
        <title>Mediterranean grassland soil C-N compound turnover is dependent on rainfall and depth, and is mediated by genomically divergent microorganisms.</title>
        <authorList>
            <person name="Diamond S."/>
            <person name="Andeer P.F."/>
            <person name="Li Z."/>
            <person name="Crits-Christoph A."/>
            <person name="Burstein D."/>
            <person name="Anantharaman K."/>
            <person name="Lane K.R."/>
            <person name="Thomas B.C."/>
            <person name="Pan C."/>
            <person name="Northen T.R."/>
            <person name="Banfield J.F."/>
        </authorList>
    </citation>
    <scope>NUCLEOTIDE SEQUENCE [LARGE SCALE GENOMIC DNA]</scope>
    <source>
        <strain evidence="6">NP_7</strain>
    </source>
</reference>
<evidence type="ECO:0000256" key="2">
    <source>
        <dbReference type="ARBA" id="ARBA00022692"/>
    </source>
</evidence>
<dbReference type="Proteomes" id="UP000320048">
    <property type="component" value="Unassembled WGS sequence"/>
</dbReference>
<dbReference type="Pfam" id="PF13692">
    <property type="entry name" value="Glyco_trans_1_4"/>
    <property type="match status" value="1"/>
</dbReference>
<feature type="transmembrane region" description="Helical" evidence="5">
    <location>
        <begin position="543"/>
        <end position="565"/>
    </location>
</feature>
<organism evidence="6 7">
    <name type="scientific">Candidatus Segetimicrobium genomatis</name>
    <dbReference type="NCBI Taxonomy" id="2569760"/>
    <lineage>
        <taxon>Bacteria</taxon>
        <taxon>Bacillati</taxon>
        <taxon>Candidatus Sysuimicrobiota</taxon>
        <taxon>Candidatus Sysuimicrobiia</taxon>
        <taxon>Candidatus Sysuimicrobiales</taxon>
        <taxon>Candidatus Segetimicrobiaceae</taxon>
        <taxon>Candidatus Segetimicrobium</taxon>
    </lineage>
</organism>
<feature type="transmembrane region" description="Helical" evidence="5">
    <location>
        <begin position="306"/>
        <end position="327"/>
    </location>
</feature>
<dbReference type="InterPro" id="IPR052556">
    <property type="entry name" value="PolySynth_Transporter"/>
</dbReference>
<evidence type="ECO:0000256" key="1">
    <source>
        <dbReference type="ARBA" id="ARBA00004141"/>
    </source>
</evidence>
<dbReference type="AlphaFoldDB" id="A0A537J887"/>
<feature type="transmembrane region" description="Helical" evidence="5">
    <location>
        <begin position="448"/>
        <end position="467"/>
    </location>
</feature>
<gene>
    <name evidence="6" type="ORF">E6H04_10100</name>
</gene>
<comment type="subcellular location">
    <subcellularLocation>
        <location evidence="1">Membrane</location>
        <topology evidence="1">Multi-pass membrane protein</topology>
    </subcellularLocation>
</comment>
<name>A0A537J887_9BACT</name>
<dbReference type="PANTHER" id="PTHR43424:SF1">
    <property type="entry name" value="LOCUS PUTATIVE PROTEIN 1-RELATED"/>
    <property type="match status" value="1"/>
</dbReference>
<evidence type="ECO:0000256" key="3">
    <source>
        <dbReference type="ARBA" id="ARBA00022989"/>
    </source>
</evidence>
<evidence type="ECO:0000313" key="6">
    <source>
        <dbReference type="EMBL" id="TMI79703.1"/>
    </source>
</evidence>
<feature type="transmembrane region" description="Helical" evidence="5">
    <location>
        <begin position="518"/>
        <end position="537"/>
    </location>
</feature>
<dbReference type="InterPro" id="IPR002797">
    <property type="entry name" value="Polysacc_synth"/>
</dbReference>
<keyword evidence="2 5" id="KW-0812">Transmembrane</keyword>
<feature type="transmembrane region" description="Helical" evidence="5">
    <location>
        <begin position="245"/>
        <end position="266"/>
    </location>
</feature>
<accession>A0A537J887</accession>
<keyword evidence="3 5" id="KW-1133">Transmembrane helix</keyword>
<feature type="transmembrane region" description="Helical" evidence="5">
    <location>
        <begin position="411"/>
        <end position="436"/>
    </location>
</feature>